<dbReference type="EMBL" id="OIVN01005224">
    <property type="protein sequence ID" value="SPD21517.1"/>
    <property type="molecule type" value="Genomic_DNA"/>
</dbReference>
<comment type="subcellular location">
    <subcellularLocation>
        <location evidence="1">Plastid</location>
        <location evidence="1">Chloroplast</location>
    </subcellularLocation>
</comment>
<keyword evidence="5" id="KW-0934">Plastid</keyword>
<feature type="region of interest" description="Disordered" evidence="6">
    <location>
        <begin position="815"/>
        <end position="850"/>
    </location>
</feature>
<keyword evidence="4" id="KW-0150">Chloroplast</keyword>
<comment type="similarity">
    <text evidence="2">Belongs to the ycf68 family.</text>
</comment>
<dbReference type="AlphaFoldDB" id="A0A2N9I678"/>
<evidence type="ECO:0000256" key="4">
    <source>
        <dbReference type="ARBA" id="ARBA00022528"/>
    </source>
</evidence>
<evidence type="ECO:0000256" key="5">
    <source>
        <dbReference type="ARBA" id="ARBA00022640"/>
    </source>
</evidence>
<dbReference type="PANTHER" id="PTHR34890">
    <property type="entry name" value="ORF16-LACZ FUSION PROTEIN-RELATED"/>
    <property type="match status" value="1"/>
</dbReference>
<evidence type="ECO:0000256" key="2">
    <source>
        <dbReference type="ARBA" id="ARBA00007638"/>
    </source>
</evidence>
<evidence type="ECO:0000256" key="3">
    <source>
        <dbReference type="ARBA" id="ARBA00021456"/>
    </source>
</evidence>
<accession>A0A2N9I678</accession>
<dbReference type="AntiFam" id="ANF00275">
    <property type="entry name" value="Spurious translation from rRNA (DUF6467)"/>
</dbReference>
<proteinExistence type="inferred from homology"/>
<evidence type="ECO:0000256" key="6">
    <source>
        <dbReference type="SAM" id="MobiDB-lite"/>
    </source>
</evidence>
<feature type="compositionally biased region" description="Basic and acidic residues" evidence="6">
    <location>
        <begin position="615"/>
        <end position="650"/>
    </location>
</feature>
<protein>
    <recommendedName>
        <fullName evidence="3">Uncharacterized protein ycf68</fullName>
    </recommendedName>
</protein>
<dbReference type="InterPro" id="IPR022546">
    <property type="entry name" value="Uncharacterised_Ycf68"/>
</dbReference>
<sequence>MPRGAAVIQRMQALSGMIGRKASVGGFLSPPSNPRAQPWTGGGNYQAGVRGANGIRYPSSPSRKRWILGAVRIDPCSAVANALSIPPGETLPGLDMPRILLKERGAFGNADTGGAWLSSARATAGDKPEEGEDDVKSSCPLCPGRHTCYNGRDKGSRSREGAAGSPPFQGELTLVGYFGLTLLHTQKEASYVWVKLGDGSLLSFLDGEEDRWGDSGEIQCRSNFLFNRGIRAVRGGPPRLLSSRESIHPLSVYGQLSLEHWFRDQEIGSSHKKNAWLINNSLLGLRPPQSLRMPPISAMGCEGPLNAFFFLLIGVISQRLAMVRKKEGNKHTWRAQYTGELYAAFGKDESLPKRNPLILSQLVGPVALWRAQYDESCKLCSGGSYCLSLASMVESVGGLRGGGLPCGGCQRFESAYLQLVNLADTKLYDSTQFFRFGSSIYDLSFMDVDKILPFSSTLGWHSLKVKGEVQTRKGLRWIPRHPETRKGVVSDEMLRGVENKRRSGDSRIGEAVECCTLDGESPVAESITSLRSDPSSMGHVESRVNQQGPPLAWLREPTGAVAKASLHRAIVTAYGPEPGGEMPLEPRASWFSPKCVEAQQLTGHLGGSRSASETMGDKLHRREGNSPDHQLRPLNDRSVIKEMNGAKRSAEAVGCKKASVGERSALEGSTRESGGGRSGSENVGLSNANIGENPMPRKPKGSSARFVHGGVRRGRENASSQCSSTRRYGAEVTHAILPGKARTTFNKRCRKVKEVGDLMTGEPATEAPVNGGRNYNGPKVAKFLVGLGGGRRRPPSGGARAASQKVTEACKGFLGPDGDWPSSAKAEGSLTARPTRRAGTKVGLSDPTVPSGRAVAQRIKVTLGITG</sequence>
<dbReference type="Pfam" id="PF10839">
    <property type="entry name" value="DUF2647"/>
    <property type="match status" value="1"/>
</dbReference>
<gene>
    <name evidence="7" type="ORF">FSB_LOCUS49399</name>
</gene>
<feature type="region of interest" description="Disordered" evidence="6">
    <location>
        <begin position="602"/>
        <end position="725"/>
    </location>
</feature>
<evidence type="ECO:0000313" key="7">
    <source>
        <dbReference type="EMBL" id="SPD21517.1"/>
    </source>
</evidence>
<dbReference type="GO" id="GO:0009507">
    <property type="term" value="C:chloroplast"/>
    <property type="evidence" value="ECO:0007669"/>
    <property type="project" value="UniProtKB-SubCell"/>
</dbReference>
<organism evidence="7">
    <name type="scientific">Fagus sylvatica</name>
    <name type="common">Beechnut</name>
    <dbReference type="NCBI Taxonomy" id="28930"/>
    <lineage>
        <taxon>Eukaryota</taxon>
        <taxon>Viridiplantae</taxon>
        <taxon>Streptophyta</taxon>
        <taxon>Embryophyta</taxon>
        <taxon>Tracheophyta</taxon>
        <taxon>Spermatophyta</taxon>
        <taxon>Magnoliopsida</taxon>
        <taxon>eudicotyledons</taxon>
        <taxon>Gunneridae</taxon>
        <taxon>Pentapetalae</taxon>
        <taxon>rosids</taxon>
        <taxon>fabids</taxon>
        <taxon>Fagales</taxon>
        <taxon>Fagaceae</taxon>
        <taxon>Fagus</taxon>
    </lineage>
</organism>
<reference evidence="7" key="1">
    <citation type="submission" date="2018-02" db="EMBL/GenBank/DDBJ databases">
        <authorList>
            <person name="Cohen D.B."/>
            <person name="Kent A.D."/>
        </authorList>
    </citation>
    <scope>NUCLEOTIDE SEQUENCE</scope>
</reference>
<evidence type="ECO:0000256" key="1">
    <source>
        <dbReference type="ARBA" id="ARBA00004229"/>
    </source>
</evidence>
<name>A0A2N9I678_FAGSY</name>